<keyword evidence="2" id="KW-1185">Reference proteome</keyword>
<proteinExistence type="predicted"/>
<dbReference type="SUPFAM" id="SSF57716">
    <property type="entry name" value="Glucocorticoid receptor-like (DNA-binding domain)"/>
    <property type="match status" value="1"/>
</dbReference>
<evidence type="ECO:0000313" key="1">
    <source>
        <dbReference type="EMBL" id="KAH7972043.1"/>
    </source>
</evidence>
<sequence>MRVPVRYRKNPKKRHLSPPSDPLFLQKWERSIPHADKTLGKTCKVCDVHLQESDILKIYDAQDSLPSETLLVLEREYVSGSLVYPSKTLFECVRSVEYVISQE</sequence>
<evidence type="ECO:0000313" key="2">
    <source>
        <dbReference type="Proteomes" id="UP000821837"/>
    </source>
</evidence>
<evidence type="ECO:0008006" key="3">
    <source>
        <dbReference type="Google" id="ProtNLM"/>
    </source>
</evidence>
<comment type="caution">
    <text evidence="1">The sequence shown here is derived from an EMBL/GenBank/DDBJ whole genome shotgun (WGS) entry which is preliminary data.</text>
</comment>
<organism evidence="1 2">
    <name type="scientific">Rhipicephalus sanguineus</name>
    <name type="common">Brown dog tick</name>
    <name type="synonym">Ixodes sanguineus</name>
    <dbReference type="NCBI Taxonomy" id="34632"/>
    <lineage>
        <taxon>Eukaryota</taxon>
        <taxon>Metazoa</taxon>
        <taxon>Ecdysozoa</taxon>
        <taxon>Arthropoda</taxon>
        <taxon>Chelicerata</taxon>
        <taxon>Arachnida</taxon>
        <taxon>Acari</taxon>
        <taxon>Parasitiformes</taxon>
        <taxon>Ixodida</taxon>
        <taxon>Ixodoidea</taxon>
        <taxon>Ixodidae</taxon>
        <taxon>Rhipicephalinae</taxon>
        <taxon>Rhipicephalus</taxon>
        <taxon>Rhipicephalus</taxon>
    </lineage>
</organism>
<reference evidence="1" key="1">
    <citation type="journal article" date="2020" name="Cell">
        <title>Large-Scale Comparative Analyses of Tick Genomes Elucidate Their Genetic Diversity and Vector Capacities.</title>
        <authorList>
            <consortium name="Tick Genome and Microbiome Consortium (TIGMIC)"/>
            <person name="Jia N."/>
            <person name="Wang J."/>
            <person name="Shi W."/>
            <person name="Du L."/>
            <person name="Sun Y."/>
            <person name="Zhan W."/>
            <person name="Jiang J.F."/>
            <person name="Wang Q."/>
            <person name="Zhang B."/>
            <person name="Ji P."/>
            <person name="Bell-Sakyi L."/>
            <person name="Cui X.M."/>
            <person name="Yuan T.T."/>
            <person name="Jiang B.G."/>
            <person name="Yang W.F."/>
            <person name="Lam T.T."/>
            <person name="Chang Q.C."/>
            <person name="Ding S.J."/>
            <person name="Wang X.J."/>
            <person name="Zhu J.G."/>
            <person name="Ruan X.D."/>
            <person name="Zhao L."/>
            <person name="Wei J.T."/>
            <person name="Ye R.Z."/>
            <person name="Que T.C."/>
            <person name="Du C.H."/>
            <person name="Zhou Y.H."/>
            <person name="Cheng J.X."/>
            <person name="Dai P.F."/>
            <person name="Guo W.B."/>
            <person name="Han X.H."/>
            <person name="Huang E.J."/>
            <person name="Li L.F."/>
            <person name="Wei W."/>
            <person name="Gao Y.C."/>
            <person name="Liu J.Z."/>
            <person name="Shao H.Z."/>
            <person name="Wang X."/>
            <person name="Wang C.C."/>
            <person name="Yang T.C."/>
            <person name="Huo Q.B."/>
            <person name="Li W."/>
            <person name="Chen H.Y."/>
            <person name="Chen S.E."/>
            <person name="Zhou L.G."/>
            <person name="Ni X.B."/>
            <person name="Tian J.H."/>
            <person name="Sheng Y."/>
            <person name="Liu T."/>
            <person name="Pan Y.S."/>
            <person name="Xia L.Y."/>
            <person name="Li J."/>
            <person name="Zhao F."/>
            <person name="Cao W.C."/>
        </authorList>
    </citation>
    <scope>NUCLEOTIDE SEQUENCE</scope>
    <source>
        <strain evidence="1">Rsan-2018</strain>
    </source>
</reference>
<name>A0A9D4QC78_RHISA</name>
<gene>
    <name evidence="1" type="ORF">HPB52_005814</name>
</gene>
<dbReference type="EMBL" id="JABSTV010001247">
    <property type="protein sequence ID" value="KAH7972043.1"/>
    <property type="molecule type" value="Genomic_DNA"/>
</dbReference>
<dbReference type="Proteomes" id="UP000821837">
    <property type="component" value="Chromosome 11"/>
</dbReference>
<dbReference type="AlphaFoldDB" id="A0A9D4QC78"/>
<reference evidence="1" key="2">
    <citation type="submission" date="2021-09" db="EMBL/GenBank/DDBJ databases">
        <authorList>
            <person name="Jia N."/>
            <person name="Wang J."/>
            <person name="Shi W."/>
            <person name="Du L."/>
            <person name="Sun Y."/>
            <person name="Zhan W."/>
            <person name="Jiang J."/>
            <person name="Wang Q."/>
            <person name="Zhang B."/>
            <person name="Ji P."/>
            <person name="Sakyi L.B."/>
            <person name="Cui X."/>
            <person name="Yuan T."/>
            <person name="Jiang B."/>
            <person name="Yang W."/>
            <person name="Lam T.T.-Y."/>
            <person name="Chang Q."/>
            <person name="Ding S."/>
            <person name="Wang X."/>
            <person name="Zhu J."/>
            <person name="Ruan X."/>
            <person name="Zhao L."/>
            <person name="Wei J."/>
            <person name="Que T."/>
            <person name="Du C."/>
            <person name="Cheng J."/>
            <person name="Dai P."/>
            <person name="Han X."/>
            <person name="Huang E."/>
            <person name="Gao Y."/>
            <person name="Liu J."/>
            <person name="Shao H."/>
            <person name="Ye R."/>
            <person name="Li L."/>
            <person name="Wei W."/>
            <person name="Wang X."/>
            <person name="Wang C."/>
            <person name="Huo Q."/>
            <person name="Li W."/>
            <person name="Guo W."/>
            <person name="Chen H."/>
            <person name="Chen S."/>
            <person name="Zhou L."/>
            <person name="Zhou L."/>
            <person name="Ni X."/>
            <person name="Tian J."/>
            <person name="Zhou Y."/>
            <person name="Sheng Y."/>
            <person name="Liu T."/>
            <person name="Pan Y."/>
            <person name="Xia L."/>
            <person name="Li J."/>
            <person name="Zhao F."/>
            <person name="Cao W."/>
        </authorList>
    </citation>
    <scope>NUCLEOTIDE SEQUENCE</scope>
    <source>
        <strain evidence="1">Rsan-2018</strain>
        <tissue evidence="1">Larvae</tissue>
    </source>
</reference>
<protein>
    <recommendedName>
        <fullName evidence="3">THAP-type domain-containing protein</fullName>
    </recommendedName>
</protein>
<accession>A0A9D4QC78</accession>